<evidence type="ECO:0000313" key="2">
    <source>
        <dbReference type="Proteomes" id="UP000308886"/>
    </source>
</evidence>
<name>A0AC61QR53_9BACT</name>
<dbReference type="EMBL" id="SRZC01000007">
    <property type="protein sequence ID" value="TGX82791.1"/>
    <property type="molecule type" value="Genomic_DNA"/>
</dbReference>
<evidence type="ECO:0000313" key="1">
    <source>
        <dbReference type="EMBL" id="TGX82791.1"/>
    </source>
</evidence>
<proteinExistence type="predicted"/>
<accession>A0AC61QR53</accession>
<comment type="caution">
    <text evidence="1">The sequence shown here is derived from an EMBL/GenBank/DDBJ whole genome shotgun (WGS) entry which is preliminary data.</text>
</comment>
<protein>
    <submittedName>
        <fullName evidence="1">Uncharacterized protein</fullName>
    </submittedName>
</protein>
<gene>
    <name evidence="1" type="ORF">E5358_05490</name>
</gene>
<organism evidence="1 2">
    <name type="scientific">Palleniella muris</name>
    <dbReference type="NCBI Taxonomy" id="3038145"/>
    <lineage>
        <taxon>Bacteria</taxon>
        <taxon>Pseudomonadati</taxon>
        <taxon>Bacteroidota</taxon>
        <taxon>Bacteroidia</taxon>
        <taxon>Bacteroidales</taxon>
        <taxon>Prevotellaceae</taxon>
        <taxon>Palleniella</taxon>
    </lineage>
</organism>
<dbReference type="Proteomes" id="UP000308886">
    <property type="component" value="Unassembled WGS sequence"/>
</dbReference>
<keyword evidence="2" id="KW-1185">Reference proteome</keyword>
<reference evidence="1" key="1">
    <citation type="submission" date="2019-04" db="EMBL/GenBank/DDBJ databases">
        <title>Microbes associate with the intestines of laboratory mice.</title>
        <authorList>
            <person name="Navarre W."/>
            <person name="Wong E."/>
            <person name="Huang K."/>
            <person name="Tropini C."/>
            <person name="Ng K."/>
            <person name="Yu B."/>
        </authorList>
    </citation>
    <scope>NUCLEOTIDE SEQUENCE</scope>
    <source>
        <strain evidence="1">NM73_A23</strain>
    </source>
</reference>
<sequence>MATINFAGNTYAGEVLEDLLVYTAKGNETYEAGLIHVKPGIQKRYVLPHIQLGSIIQDNKPTPTSTEGAANDTTGFNQYKLSERYLDPQDFMVYLEFNPRDFEEYWRFAQPEGPLVFRELDPAVQKTMLRLLLDKKDQYINDCIWCGKKGGIDANITAPAGATTLGGASAAGPMKYFDGALARILANLKAQAATAPTDADKNELASGKVVLAGSTAFSTGKDVEDALYAIWKKTPSNIRKSKKLKFVMGWDTWDLYDQYLTTQKDYKYVENPDVNKRTFKGKEIVVIDGIPESTIFFGKFSTDQDSCLWMAIDYSTDEESVKVERLQANSEMYFFQMRLKMDVNLVRPGEIIVWTPYKNGTTTGG</sequence>